<dbReference type="OrthoDB" id="5632at2759"/>
<dbReference type="AlphaFoldDB" id="A0A4Q9MQL1"/>
<protein>
    <recommendedName>
        <fullName evidence="1">phosphatidylinositol-3,4,5-trisphosphate 3-phosphatase</fullName>
        <ecNumber evidence="1">3.1.3.67</ecNumber>
    </recommendedName>
</protein>
<evidence type="ECO:0000313" key="6">
    <source>
        <dbReference type="EMBL" id="TBU28531.1"/>
    </source>
</evidence>
<dbReference type="Gene3D" id="3.90.190.10">
    <property type="entry name" value="Protein tyrosine phosphatase superfamily"/>
    <property type="match status" value="1"/>
</dbReference>
<evidence type="ECO:0000256" key="3">
    <source>
        <dbReference type="SAM" id="MobiDB-lite"/>
    </source>
</evidence>
<dbReference type="PANTHER" id="PTHR12305">
    <property type="entry name" value="PHOSPHATASE WITH HOMOLOGY TO TENSIN"/>
    <property type="match status" value="1"/>
</dbReference>
<organism evidence="6">
    <name type="scientific">Dichomitus squalens</name>
    <dbReference type="NCBI Taxonomy" id="114155"/>
    <lineage>
        <taxon>Eukaryota</taxon>
        <taxon>Fungi</taxon>
        <taxon>Dikarya</taxon>
        <taxon>Basidiomycota</taxon>
        <taxon>Agaricomycotina</taxon>
        <taxon>Agaricomycetes</taxon>
        <taxon>Polyporales</taxon>
        <taxon>Polyporaceae</taxon>
        <taxon>Dichomitus</taxon>
    </lineage>
</organism>
<sequence length="615" mass="68252">MGDYIRRLVSGKKARYKDSELDVELDLAYITDQVIVMGYPASGIEGLYRNRREDAKKFLEHRHGKNFWVFNFCPIKENSYPVNIFDGRVSRYPFPDHHAPPLAILPLVAREIRLWLDGSPERVAVLHCKAGKGRSGTMACAYLLTLDVAPSAPLLERSLTEKEKAKSRAEQVMNAMPVDGDAAEVIGATTQQGEDLVKLELAEAGSEDKSKVNAGDASRKDTTNSLSHVLDLHTSRRMKRPSSPSAKLKQGVSIPSQRRWLYYWSLILAHQAPPDFWSVDPAVLARPSPKVQLTQIRLRMRELGGFKANLVRAANALMDSAGKKIDTQSRSSSQVWASLARYDDDFVSTLERWEKHTRDESGAMGVRKPHADEMDGLALADLFKDGQWDSNKMVRSFARMSTLKDEDIRKETSEEDGKIETLLLRPLTGDKWKSIRTKIEEDSHAQQTHAQGAHACKGDENRADQGRTTGLETEDASLYDVTQTLKTDGGVVLDAHRELRVKLYLGQVFMGWFWFIPTFHMQHPRGAPGIQQATTLTLTRKELDFAVGIGSNIIDVAVSMEWCDEAADVVSPPERVTSTDIAEGRDDPKGIAAALSAVAAGETADIASAKQAAED</sequence>
<keyword evidence="2" id="KW-0378">Hydrolase</keyword>
<evidence type="ECO:0000259" key="4">
    <source>
        <dbReference type="PROSITE" id="PS50056"/>
    </source>
</evidence>
<dbReference type="InterPro" id="IPR029023">
    <property type="entry name" value="Tensin_phosphatase"/>
</dbReference>
<dbReference type="PROSITE" id="PS50056">
    <property type="entry name" value="TYR_PHOSPHATASE_2"/>
    <property type="match status" value="1"/>
</dbReference>
<feature type="compositionally biased region" description="Basic and acidic residues" evidence="3">
    <location>
        <begin position="456"/>
        <end position="465"/>
    </location>
</feature>
<feature type="region of interest" description="Disordered" evidence="3">
    <location>
        <begin position="207"/>
        <end position="250"/>
    </location>
</feature>
<accession>A0A4Q9MQL1</accession>
<dbReference type="GO" id="GO:0005829">
    <property type="term" value="C:cytosol"/>
    <property type="evidence" value="ECO:0007669"/>
    <property type="project" value="TreeGrafter"/>
</dbReference>
<dbReference type="EMBL" id="ML143421">
    <property type="protein sequence ID" value="TBU28531.1"/>
    <property type="molecule type" value="Genomic_DNA"/>
</dbReference>
<dbReference type="InterPro" id="IPR051281">
    <property type="entry name" value="Dual-spec_lipid-protein_phosph"/>
</dbReference>
<dbReference type="PANTHER" id="PTHR12305:SF81">
    <property type="entry name" value="PHOSPHATIDYLINOSITOL 3,4,5-TRISPHOSPHATE 3-PHOSPHATASE AND DUAL-SPECIFICITY PROTEIN PHOSPHATASE PTEN"/>
    <property type="match status" value="1"/>
</dbReference>
<dbReference type="InterPro" id="IPR016130">
    <property type="entry name" value="Tyr_Pase_AS"/>
</dbReference>
<reference evidence="6" key="1">
    <citation type="submission" date="2019-01" db="EMBL/GenBank/DDBJ databases">
        <title>Draft genome sequences of three monokaryotic isolates of the white-rot basidiomycete fungus Dichomitus squalens.</title>
        <authorList>
            <consortium name="DOE Joint Genome Institute"/>
            <person name="Lopez S.C."/>
            <person name="Andreopoulos B."/>
            <person name="Pangilinan J."/>
            <person name="Lipzen A."/>
            <person name="Riley R."/>
            <person name="Ahrendt S."/>
            <person name="Ng V."/>
            <person name="Barry K."/>
            <person name="Daum C."/>
            <person name="Grigoriev I.V."/>
            <person name="Hilden K.S."/>
            <person name="Makela M.R."/>
            <person name="de Vries R.P."/>
        </authorList>
    </citation>
    <scope>NUCLEOTIDE SEQUENCE [LARGE SCALE GENOMIC DNA]</scope>
    <source>
        <strain evidence="6">OM18370.1</strain>
    </source>
</reference>
<dbReference type="InterPro" id="IPR029021">
    <property type="entry name" value="Prot-tyrosine_phosphatase-like"/>
</dbReference>
<dbReference type="EC" id="3.1.3.67" evidence="1"/>
<dbReference type="GO" id="GO:0048870">
    <property type="term" value="P:cell motility"/>
    <property type="evidence" value="ECO:0007669"/>
    <property type="project" value="TreeGrafter"/>
</dbReference>
<gene>
    <name evidence="6" type="ORF">BD311DRAFT_806973</name>
</gene>
<dbReference type="GO" id="GO:0005634">
    <property type="term" value="C:nucleus"/>
    <property type="evidence" value="ECO:0007669"/>
    <property type="project" value="TreeGrafter"/>
</dbReference>
<dbReference type="GO" id="GO:0046856">
    <property type="term" value="P:phosphatidylinositol dephosphorylation"/>
    <property type="evidence" value="ECO:0007669"/>
    <property type="project" value="TreeGrafter"/>
</dbReference>
<dbReference type="PROSITE" id="PS00383">
    <property type="entry name" value="TYR_PHOSPHATASE_1"/>
    <property type="match status" value="1"/>
</dbReference>
<name>A0A4Q9MQL1_9APHY</name>
<dbReference type="InterPro" id="IPR000387">
    <property type="entry name" value="Tyr_Pase_dom"/>
</dbReference>
<dbReference type="GO" id="GO:0051896">
    <property type="term" value="P:regulation of phosphatidylinositol 3-kinase/protein kinase B signal transduction"/>
    <property type="evidence" value="ECO:0007669"/>
    <property type="project" value="TreeGrafter"/>
</dbReference>
<dbReference type="GO" id="GO:0043491">
    <property type="term" value="P:phosphatidylinositol 3-kinase/protein kinase B signal transduction"/>
    <property type="evidence" value="ECO:0007669"/>
    <property type="project" value="TreeGrafter"/>
</dbReference>
<dbReference type="PROSITE" id="PS51181">
    <property type="entry name" value="PPASE_TENSIN"/>
    <property type="match status" value="1"/>
</dbReference>
<dbReference type="SUPFAM" id="SSF52799">
    <property type="entry name" value="(Phosphotyrosine protein) phosphatases II"/>
    <property type="match status" value="1"/>
</dbReference>
<dbReference type="InterPro" id="IPR057023">
    <property type="entry name" value="PTP-SAK"/>
</dbReference>
<evidence type="ECO:0000259" key="5">
    <source>
        <dbReference type="PROSITE" id="PS51181"/>
    </source>
</evidence>
<feature type="domain" description="Tyrosine specific protein phosphatases" evidence="4">
    <location>
        <begin position="102"/>
        <end position="148"/>
    </location>
</feature>
<dbReference type="GO" id="GO:0042995">
    <property type="term" value="C:cell projection"/>
    <property type="evidence" value="ECO:0007669"/>
    <property type="project" value="TreeGrafter"/>
</dbReference>
<feature type="domain" description="Phosphatase tensin-type" evidence="5">
    <location>
        <begin position="16"/>
        <end position="271"/>
    </location>
</feature>
<feature type="region of interest" description="Disordered" evidence="3">
    <location>
        <begin position="440"/>
        <end position="471"/>
    </location>
</feature>
<proteinExistence type="predicted"/>
<feature type="compositionally biased region" description="Low complexity" evidence="3">
    <location>
        <begin position="445"/>
        <end position="455"/>
    </location>
</feature>
<evidence type="ECO:0000256" key="2">
    <source>
        <dbReference type="ARBA" id="ARBA00022801"/>
    </source>
</evidence>
<dbReference type="GO" id="GO:0005886">
    <property type="term" value="C:plasma membrane"/>
    <property type="evidence" value="ECO:0007669"/>
    <property type="project" value="TreeGrafter"/>
</dbReference>
<evidence type="ECO:0000256" key="1">
    <source>
        <dbReference type="ARBA" id="ARBA00013015"/>
    </source>
</evidence>
<feature type="compositionally biased region" description="Basic and acidic residues" evidence="3">
    <location>
        <begin position="207"/>
        <end position="222"/>
    </location>
</feature>
<dbReference type="GO" id="GO:0016314">
    <property type="term" value="F:phosphatidylinositol-3,4,5-trisphosphate 3-phosphatase activity"/>
    <property type="evidence" value="ECO:0007669"/>
    <property type="project" value="UniProtKB-EC"/>
</dbReference>
<dbReference type="Pfam" id="PF22784">
    <property type="entry name" value="PTP-SAK"/>
    <property type="match status" value="1"/>
</dbReference>
<dbReference type="GO" id="GO:0004725">
    <property type="term" value="F:protein tyrosine phosphatase activity"/>
    <property type="evidence" value="ECO:0007669"/>
    <property type="project" value="TreeGrafter"/>
</dbReference>
<dbReference type="Proteomes" id="UP000292957">
    <property type="component" value="Unassembled WGS sequence"/>
</dbReference>